<feature type="transmembrane region" description="Helical" evidence="2">
    <location>
        <begin position="81"/>
        <end position="100"/>
    </location>
</feature>
<dbReference type="PANTHER" id="PTHR31600:SF2">
    <property type="entry name" value="GAMETE ENRICHED GENE 10 PROTEIN-RELATED"/>
    <property type="match status" value="1"/>
</dbReference>
<accession>A0A1R2CLT9</accession>
<dbReference type="PANTHER" id="PTHR31600">
    <property type="entry name" value="TINY MACROCYSTS PROTEIN B-RELATED"/>
    <property type="match status" value="1"/>
</dbReference>
<evidence type="ECO:0000256" key="1">
    <source>
        <dbReference type="SAM" id="MobiDB-lite"/>
    </source>
</evidence>
<organism evidence="3 4">
    <name type="scientific">Stentor coeruleus</name>
    <dbReference type="NCBI Taxonomy" id="5963"/>
    <lineage>
        <taxon>Eukaryota</taxon>
        <taxon>Sar</taxon>
        <taxon>Alveolata</taxon>
        <taxon>Ciliophora</taxon>
        <taxon>Postciliodesmatophora</taxon>
        <taxon>Heterotrichea</taxon>
        <taxon>Heterotrichida</taxon>
        <taxon>Stentoridae</taxon>
        <taxon>Stentor</taxon>
    </lineage>
</organism>
<dbReference type="AlphaFoldDB" id="A0A1R2CLT9"/>
<comment type="caution">
    <text evidence="3">The sequence shown here is derived from an EMBL/GenBank/DDBJ whole genome shotgun (WGS) entry which is preliminary data.</text>
</comment>
<feature type="compositionally biased region" description="Basic and acidic residues" evidence="1">
    <location>
        <begin position="20"/>
        <end position="51"/>
    </location>
</feature>
<protein>
    <submittedName>
        <fullName evidence="3">Uncharacterized protein</fullName>
    </submittedName>
</protein>
<keyword evidence="2" id="KW-0472">Membrane</keyword>
<evidence type="ECO:0000313" key="3">
    <source>
        <dbReference type="EMBL" id="OMJ89935.1"/>
    </source>
</evidence>
<keyword evidence="2" id="KW-0812">Transmembrane</keyword>
<gene>
    <name evidence="3" type="ORF">SteCoe_7826</name>
</gene>
<feature type="region of interest" description="Disordered" evidence="1">
    <location>
        <begin position="16"/>
        <end position="56"/>
    </location>
</feature>
<feature type="transmembrane region" description="Helical" evidence="2">
    <location>
        <begin position="301"/>
        <end position="322"/>
    </location>
</feature>
<dbReference type="Proteomes" id="UP000187209">
    <property type="component" value="Unassembled WGS sequence"/>
</dbReference>
<keyword evidence="4" id="KW-1185">Reference proteome</keyword>
<evidence type="ECO:0000313" key="4">
    <source>
        <dbReference type="Proteomes" id="UP000187209"/>
    </source>
</evidence>
<proteinExistence type="predicted"/>
<dbReference type="InterPro" id="IPR052994">
    <property type="entry name" value="Tiny_macrocysts_regulators"/>
</dbReference>
<evidence type="ECO:0000256" key="2">
    <source>
        <dbReference type="SAM" id="Phobius"/>
    </source>
</evidence>
<sequence>MKAKCCDRLNILNEQANMELEEHNQDDPNADEEKKEEASMKSEEKDKDAKKNAAAKKKKVVEQKKVLAYDPKQRKIMAAKLVCFFIISLVYFYLIYYTGFDVVGNILKEEPIHINWASRRKELSRAINHWITEAILENVTTYGYKYVVPSKQDKGSPYNYAYIVTQELDYVENSLIFGNSKEGLSFNEIRSTTHDNLLFKDACIAPVNRSDSTLCSTIGDNAMNQGLHSALGMYTTTARNILLKISSLNIGDNVTKAKEMLNDVDVTLLRDLDNKYLYDALEYSSDLYEQDYRDQQLSMKVWQNVLMSLYSVFSLLFFFLVYSPMINKIGQDTKNAWSMCTLIPQEYQEDFKKLNQAIKERRDNFKWR</sequence>
<dbReference type="EMBL" id="MPUH01000114">
    <property type="protein sequence ID" value="OMJ89935.1"/>
    <property type="molecule type" value="Genomic_DNA"/>
</dbReference>
<reference evidence="3 4" key="1">
    <citation type="submission" date="2016-11" db="EMBL/GenBank/DDBJ databases">
        <title>The macronuclear genome of Stentor coeruleus: a giant cell with tiny introns.</title>
        <authorList>
            <person name="Slabodnick M."/>
            <person name="Ruby J.G."/>
            <person name="Reiff S.B."/>
            <person name="Swart E.C."/>
            <person name="Gosai S."/>
            <person name="Prabakaran S."/>
            <person name="Witkowska E."/>
            <person name="Larue G.E."/>
            <person name="Fisher S."/>
            <person name="Freeman R.M."/>
            <person name="Gunawardena J."/>
            <person name="Chu W."/>
            <person name="Stover N.A."/>
            <person name="Gregory B.D."/>
            <person name="Nowacki M."/>
            <person name="Derisi J."/>
            <person name="Roy S.W."/>
            <person name="Marshall W.F."/>
            <person name="Sood P."/>
        </authorList>
    </citation>
    <scope>NUCLEOTIDE SEQUENCE [LARGE SCALE GENOMIC DNA]</scope>
    <source>
        <strain evidence="3">WM001</strain>
    </source>
</reference>
<name>A0A1R2CLT9_9CILI</name>
<keyword evidence="2" id="KW-1133">Transmembrane helix</keyword>